<evidence type="ECO:0000256" key="4">
    <source>
        <dbReference type="ARBA" id="ARBA00036311"/>
    </source>
</evidence>
<keyword evidence="3" id="KW-0378">Hydrolase</keyword>
<comment type="similarity">
    <text evidence="1">Belongs to the histidine acid phosphatase family.</text>
</comment>
<evidence type="ECO:0000313" key="8">
    <source>
        <dbReference type="EMBL" id="GFS02843.1"/>
    </source>
</evidence>
<keyword evidence="7" id="KW-1133">Transmembrane helix</keyword>
<sequence>MISLCTALSTGTLVYLQQLRSRRNRVYARENSDVQELTKKHNTDAGLTRVMSRDGKDRPGPLQLVQVQVMFRHGARTPIYTLPNVPEVEYDPNILCRAHQASMFPCERVSWVDGSPLDWSQYEKIHSRRLLRGGASAGSLTGLGREQTYQLGQKLRDCYMQRLDISTFDPQNVRIMSSNIRRTVESAQSVLAGFYSKDHLLEYARKQSPVRIEIAEGDHSILTPDTHGCEVLKKNNHSAMVHPDFLPGFKEQRLEVEAHIKVVVVVVLVRVVVVVAAVVGVVVVSVVKAVAVAVVVAAAEVKVVIVEGSVAEGLTHWSQDLEVAVKPRKKLYEAVSQVQTRIEAALQNKETRTRHLRLNRHRQHYQYDPTLQPLFEERGRAIANVDRFWANVLNRDPALRDVITESDMKALIYLRNLEVEQFEGTLSSGYRIHFYFDKNPYFYNNHLCKEVFTKVGSTAPPSRETLIKWRPGWNLVEADLAHSVESGEKPQQQKDMQAAVDEATSSPKSFFHWFSQPSDSASDRIGCAIAGSNWRNPLASADIVPKVSDHWDKHLNFVAGRDDTTARVTHGLPYPQEVAKFRQRIDDNASSILYLSMAGQTQQSRQVVTRLAAGPLLTEMYDQAHKLVSGEKGLKLCLYSSHDSTMSSLMESLGIWNNEWPPFASDIRLELYRQEDGTDYFVRVLFNGKEQKVRGQTDSFVRWADFVESIRPYLIRREEQKAVCKSDILETIAQGYQYTNKRHPGLPLVGFC</sequence>
<evidence type="ECO:0000256" key="5">
    <source>
        <dbReference type="ARBA" id="ARBA00040357"/>
    </source>
</evidence>
<dbReference type="AlphaFoldDB" id="A0AAV4HZS8"/>
<dbReference type="Pfam" id="PF00956">
    <property type="entry name" value="NAP"/>
    <property type="match status" value="1"/>
</dbReference>
<organism evidence="8 9">
    <name type="scientific">Elysia marginata</name>
    <dbReference type="NCBI Taxonomy" id="1093978"/>
    <lineage>
        <taxon>Eukaryota</taxon>
        <taxon>Metazoa</taxon>
        <taxon>Spiralia</taxon>
        <taxon>Lophotrochozoa</taxon>
        <taxon>Mollusca</taxon>
        <taxon>Gastropoda</taxon>
        <taxon>Heterobranchia</taxon>
        <taxon>Euthyneura</taxon>
        <taxon>Panpulmonata</taxon>
        <taxon>Sacoglossa</taxon>
        <taxon>Placobranchoidea</taxon>
        <taxon>Plakobranchidae</taxon>
        <taxon>Elysia</taxon>
    </lineage>
</organism>
<evidence type="ECO:0000256" key="2">
    <source>
        <dbReference type="ARBA" id="ARBA00009947"/>
    </source>
</evidence>
<dbReference type="Pfam" id="PF00328">
    <property type="entry name" value="His_Phos_2"/>
    <property type="match status" value="2"/>
</dbReference>
<dbReference type="InterPro" id="IPR002164">
    <property type="entry name" value="NAP_family"/>
</dbReference>
<proteinExistence type="inferred from homology"/>
<comment type="similarity">
    <text evidence="2">Belongs to the nucleosome assembly protein (NAP) family.</text>
</comment>
<keyword evidence="7" id="KW-0472">Membrane</keyword>
<dbReference type="InterPro" id="IPR050645">
    <property type="entry name" value="Histidine_acid_phosphatase"/>
</dbReference>
<comment type="caution">
    <text evidence="8">The sequence shown here is derived from an EMBL/GenBank/DDBJ whole genome shotgun (WGS) entry which is preliminary data.</text>
</comment>
<accession>A0AAV4HZS8</accession>
<dbReference type="Gene3D" id="3.40.50.1240">
    <property type="entry name" value="Phosphoglycerate mutase-like"/>
    <property type="match status" value="2"/>
</dbReference>
<dbReference type="PANTHER" id="PTHR11567">
    <property type="entry name" value="ACID PHOSPHATASE-RELATED"/>
    <property type="match status" value="1"/>
</dbReference>
<dbReference type="GO" id="GO:0006334">
    <property type="term" value="P:nucleosome assembly"/>
    <property type="evidence" value="ECO:0007669"/>
    <property type="project" value="InterPro"/>
</dbReference>
<evidence type="ECO:0000313" key="9">
    <source>
        <dbReference type="Proteomes" id="UP000762676"/>
    </source>
</evidence>
<gene>
    <name evidence="8" type="ORF">ElyMa_006454800</name>
</gene>
<dbReference type="InterPro" id="IPR029033">
    <property type="entry name" value="His_PPase_superfam"/>
</dbReference>
<dbReference type="EMBL" id="BMAT01012965">
    <property type="protein sequence ID" value="GFS02843.1"/>
    <property type="molecule type" value="Genomic_DNA"/>
</dbReference>
<reference evidence="8 9" key="1">
    <citation type="journal article" date="2021" name="Elife">
        <title>Chloroplast acquisition without the gene transfer in kleptoplastic sea slugs, Plakobranchus ocellatus.</title>
        <authorList>
            <person name="Maeda T."/>
            <person name="Takahashi S."/>
            <person name="Yoshida T."/>
            <person name="Shimamura S."/>
            <person name="Takaki Y."/>
            <person name="Nagai Y."/>
            <person name="Toyoda A."/>
            <person name="Suzuki Y."/>
            <person name="Arimoto A."/>
            <person name="Ishii H."/>
            <person name="Satoh N."/>
            <person name="Nishiyama T."/>
            <person name="Hasebe M."/>
            <person name="Maruyama T."/>
            <person name="Minagawa J."/>
            <person name="Obokata J."/>
            <person name="Shigenobu S."/>
        </authorList>
    </citation>
    <scope>NUCLEOTIDE SEQUENCE [LARGE SCALE GENOMIC DNA]</scope>
</reference>
<dbReference type="SUPFAM" id="SSF143113">
    <property type="entry name" value="NAP-like"/>
    <property type="match status" value="1"/>
</dbReference>
<keyword evidence="7" id="KW-0812">Transmembrane</keyword>
<comment type="catalytic activity">
    <reaction evidence="4">
        <text>3-O-[beta-D-GlcA-(1-&gt;3)-beta-D-Gal-(1-&gt;3)-beta-D-Gal-(1-&gt;4)-beta-D-2-O-P-Xyl]-L-seryl-[protein] + H2O = 3-O-(beta-D-GlcA-(1-&gt;3)-beta-D-Gal-(1-&gt;3)-beta-D-Gal-(1-&gt;4)-beta-D-Xyl)-L-seryl-[protein] + phosphate</text>
        <dbReference type="Rhea" id="RHEA:56512"/>
        <dbReference type="Rhea" id="RHEA-COMP:12573"/>
        <dbReference type="Rhea" id="RHEA-COMP:14559"/>
        <dbReference type="ChEBI" id="CHEBI:15377"/>
        <dbReference type="ChEBI" id="CHEBI:43474"/>
        <dbReference type="ChEBI" id="CHEBI:132093"/>
        <dbReference type="ChEBI" id="CHEBI:140495"/>
    </reaction>
</comment>
<dbReference type="PANTHER" id="PTHR11567:SF110">
    <property type="entry name" value="2-PHOSPHOXYLOSE PHOSPHATASE 1"/>
    <property type="match status" value="1"/>
</dbReference>
<dbReference type="InterPro" id="IPR000560">
    <property type="entry name" value="His_Pase_clade-2"/>
</dbReference>
<dbReference type="Proteomes" id="UP000762676">
    <property type="component" value="Unassembled WGS sequence"/>
</dbReference>
<evidence type="ECO:0000256" key="7">
    <source>
        <dbReference type="SAM" id="Phobius"/>
    </source>
</evidence>
<dbReference type="PROSITE" id="PS00778">
    <property type="entry name" value="HIS_ACID_PHOSPHAT_2"/>
    <property type="match status" value="1"/>
</dbReference>
<dbReference type="InterPro" id="IPR037231">
    <property type="entry name" value="NAP-like_sf"/>
</dbReference>
<feature type="transmembrane region" description="Helical" evidence="7">
    <location>
        <begin position="262"/>
        <end position="287"/>
    </location>
</feature>
<keyword evidence="9" id="KW-1185">Reference proteome</keyword>
<evidence type="ECO:0000256" key="6">
    <source>
        <dbReference type="ARBA" id="ARBA00041499"/>
    </source>
</evidence>
<dbReference type="SUPFAM" id="SSF53254">
    <property type="entry name" value="Phosphoglycerate mutase-like"/>
    <property type="match status" value="1"/>
</dbReference>
<evidence type="ECO:0000256" key="3">
    <source>
        <dbReference type="ARBA" id="ARBA00022801"/>
    </source>
</evidence>
<dbReference type="PROSITE" id="PS00616">
    <property type="entry name" value="HIS_ACID_PHOSPHAT_1"/>
    <property type="match status" value="1"/>
</dbReference>
<name>A0AAV4HZS8_9GAST</name>
<dbReference type="GO" id="GO:0005634">
    <property type="term" value="C:nucleus"/>
    <property type="evidence" value="ECO:0007669"/>
    <property type="project" value="InterPro"/>
</dbReference>
<dbReference type="GO" id="GO:0016791">
    <property type="term" value="F:phosphatase activity"/>
    <property type="evidence" value="ECO:0007669"/>
    <property type="project" value="TreeGrafter"/>
</dbReference>
<evidence type="ECO:0000256" key="1">
    <source>
        <dbReference type="ARBA" id="ARBA00005375"/>
    </source>
</evidence>
<protein>
    <recommendedName>
        <fullName evidence="5">2-phosphoxylose phosphatase 1</fullName>
    </recommendedName>
    <alternativeName>
        <fullName evidence="6">Acid phosphatase-like protein 2</fullName>
    </alternativeName>
</protein>
<dbReference type="CDD" id="cd07061">
    <property type="entry name" value="HP_HAP_like"/>
    <property type="match status" value="2"/>
</dbReference>
<dbReference type="InterPro" id="IPR033379">
    <property type="entry name" value="Acid_Pase_AS"/>
</dbReference>
<dbReference type="Gene3D" id="3.30.1120.90">
    <property type="entry name" value="Nucleosome assembly protein"/>
    <property type="match status" value="1"/>
</dbReference>